<dbReference type="EMBL" id="JRLY01000017">
    <property type="protein sequence ID" value="KGO91603.1"/>
    <property type="molecule type" value="Genomic_DNA"/>
</dbReference>
<accession>A0A0A2MJE6</accession>
<dbReference type="Proteomes" id="UP000030111">
    <property type="component" value="Unassembled WGS sequence"/>
</dbReference>
<dbReference type="Gene3D" id="2.80.10.50">
    <property type="match status" value="3"/>
</dbReference>
<evidence type="ECO:0000256" key="1">
    <source>
        <dbReference type="ARBA" id="ARBA00022729"/>
    </source>
</evidence>
<dbReference type="Pfam" id="PF18962">
    <property type="entry name" value="Por_Secre_tail"/>
    <property type="match status" value="1"/>
</dbReference>
<gene>
    <name evidence="4" type="ORF">Q766_17200</name>
</gene>
<keyword evidence="1 2" id="KW-0732">Signal</keyword>
<comment type="caution">
    <text evidence="4">The sequence shown here is derived from an EMBL/GenBank/DDBJ whole genome shotgun (WGS) entry which is preliminary data.</text>
</comment>
<dbReference type="Pfam" id="PF17164">
    <property type="entry name" value="DUF5122"/>
    <property type="match status" value="7"/>
</dbReference>
<dbReference type="AlphaFoldDB" id="A0A0A2MJE6"/>
<dbReference type="RefSeq" id="WP_026989870.1">
    <property type="nucleotide sequence ID" value="NZ_AUGP01000003.1"/>
</dbReference>
<dbReference type="PROSITE" id="PS51257">
    <property type="entry name" value="PROKAR_LIPOPROTEIN"/>
    <property type="match status" value="1"/>
</dbReference>
<dbReference type="NCBIfam" id="TIGR02608">
    <property type="entry name" value="delta_60_rpt"/>
    <property type="match status" value="7"/>
</dbReference>
<feature type="domain" description="Secretion system C-terminal sorting" evidence="3">
    <location>
        <begin position="422"/>
        <end position="488"/>
    </location>
</feature>
<sequence length="491" mass="51500">MKLKITQIYLSLFLACFSFFVMNGQDVPLLPHDLDPAFTSPFANDFATEAYCVAVQPDGKIIVSGAFTTGIGNNNGGLVRLNEDGSLNQEFTIFSSGNINALLILPDGKIVVGGIFTIGSAQYCIARLNADGSLDETFTPVASNSAFADTVFSMALQSDGKIVAGGSFEHINGIATANLVRINTNGSVDTTLNLTEGAGTTGFSSTVNSVAVLPDGKILALGSFNYFSAISAKSIARLNADGSLDTTFTTGFDNNSELHSIHVKADGKLLVGGYFVNYNGVPITCLASLNTNGTLDTTFNVGGSGAIGLIRAIAVDAQGKILIGGSLFSYNGQPRISFAKLNSDGTLDDSFNHYTTGTAYYNGFMADVNSEVRSIALQGDGKILAAGHFNKYKSTTMVNVARLMGGEVLSTDTFAKNKVSYYPNPVNDKLYINSADVVTGVKIVSLTGQAVMEITTASGLDAINVTNLQAGCYVVHATTESGTANFKIIKE</sequence>
<keyword evidence="5" id="KW-1185">Reference proteome</keyword>
<proteinExistence type="predicted"/>
<dbReference type="NCBIfam" id="TIGR04183">
    <property type="entry name" value="Por_Secre_tail"/>
    <property type="match status" value="1"/>
</dbReference>
<feature type="signal peptide" evidence="2">
    <location>
        <begin position="1"/>
        <end position="23"/>
    </location>
</feature>
<feature type="chain" id="PRO_5001992280" description="Secretion system C-terminal sorting domain-containing protein" evidence="2">
    <location>
        <begin position="24"/>
        <end position="491"/>
    </location>
</feature>
<protein>
    <recommendedName>
        <fullName evidence="3">Secretion system C-terminal sorting domain-containing protein</fullName>
    </recommendedName>
</protein>
<organism evidence="4 5">
    <name type="scientific">Flavobacterium subsaxonicum WB 4.1-42 = DSM 21790</name>
    <dbReference type="NCBI Taxonomy" id="1121898"/>
    <lineage>
        <taxon>Bacteria</taxon>
        <taxon>Pseudomonadati</taxon>
        <taxon>Bacteroidota</taxon>
        <taxon>Flavobacteriia</taxon>
        <taxon>Flavobacteriales</taxon>
        <taxon>Flavobacteriaceae</taxon>
        <taxon>Flavobacterium</taxon>
    </lineage>
</organism>
<evidence type="ECO:0000259" key="3">
    <source>
        <dbReference type="Pfam" id="PF18962"/>
    </source>
</evidence>
<dbReference type="InterPro" id="IPR026444">
    <property type="entry name" value="Secre_tail"/>
</dbReference>
<evidence type="ECO:0000313" key="5">
    <source>
        <dbReference type="Proteomes" id="UP000030111"/>
    </source>
</evidence>
<dbReference type="STRING" id="1121898.GCA_000422725_03784"/>
<dbReference type="OrthoDB" id="9805017at2"/>
<dbReference type="eggNOG" id="COG4733">
    <property type="taxonomic scope" value="Bacteria"/>
</dbReference>
<dbReference type="SUPFAM" id="SSF101898">
    <property type="entry name" value="NHL repeat"/>
    <property type="match status" value="1"/>
</dbReference>
<reference evidence="4 5" key="1">
    <citation type="submission" date="2013-09" db="EMBL/GenBank/DDBJ databases">
        <authorList>
            <person name="Zeng Z."/>
            <person name="Chen C."/>
        </authorList>
    </citation>
    <scope>NUCLEOTIDE SEQUENCE [LARGE SCALE GENOMIC DNA]</scope>
    <source>
        <strain evidence="4 5">WB 4.1-42</strain>
    </source>
</reference>
<dbReference type="InterPro" id="IPR013431">
    <property type="entry name" value="Delta_60_rpt"/>
</dbReference>
<name>A0A0A2MJE6_9FLAO</name>
<evidence type="ECO:0000313" key="4">
    <source>
        <dbReference type="EMBL" id="KGO91603.1"/>
    </source>
</evidence>
<evidence type="ECO:0000256" key="2">
    <source>
        <dbReference type="SAM" id="SignalP"/>
    </source>
</evidence>